<dbReference type="AlphaFoldDB" id="A0AAV5WMP5"/>
<evidence type="ECO:0000313" key="4">
    <source>
        <dbReference type="Proteomes" id="UP001432322"/>
    </source>
</evidence>
<dbReference type="EMBL" id="BTSY01000006">
    <property type="protein sequence ID" value="GMT32885.1"/>
    <property type="molecule type" value="Genomic_DNA"/>
</dbReference>
<name>A0AAV5WMP5_9BILA</name>
<keyword evidence="1" id="KW-0732">Signal</keyword>
<protein>
    <submittedName>
        <fullName evidence="2">Uncharacterized protein</fullName>
    </submittedName>
</protein>
<dbReference type="EMBL" id="BTSY01000071">
    <property type="protein sequence ID" value="GMT37210.1"/>
    <property type="molecule type" value="Genomic_DNA"/>
</dbReference>
<evidence type="ECO:0000313" key="3">
    <source>
        <dbReference type="EMBL" id="GMT37210.1"/>
    </source>
</evidence>
<feature type="chain" id="PRO_5044714765" evidence="1">
    <location>
        <begin position="25"/>
        <end position="103"/>
    </location>
</feature>
<accession>A0AAV5WMP5</accession>
<keyword evidence="4" id="KW-1185">Reference proteome</keyword>
<sequence>TSIHPQSRMKVLLVVSLLVAVINAMSYRGPVQNRQISRSRISSQTISPSFDRIESSSRSISTPPPFTVVPGLWVFLSDKAPPTNLNQFVRYYPVWKEFRGSRN</sequence>
<gene>
    <name evidence="2" type="ORF">PFISCL1PPCAC_24182</name>
    <name evidence="3" type="ORF">PFISCL1PPCAC_28507</name>
</gene>
<reference evidence="2" key="1">
    <citation type="submission" date="2023-10" db="EMBL/GenBank/DDBJ databases">
        <title>Genome assembly of Pristionchus species.</title>
        <authorList>
            <person name="Yoshida K."/>
            <person name="Sommer R.J."/>
        </authorList>
    </citation>
    <scope>NUCLEOTIDE SEQUENCE</scope>
    <source>
        <strain evidence="2">RS5133</strain>
    </source>
</reference>
<proteinExistence type="predicted"/>
<feature type="non-terminal residue" evidence="2">
    <location>
        <position position="1"/>
    </location>
</feature>
<dbReference type="Proteomes" id="UP001432322">
    <property type="component" value="Unassembled WGS sequence"/>
</dbReference>
<evidence type="ECO:0000256" key="1">
    <source>
        <dbReference type="SAM" id="SignalP"/>
    </source>
</evidence>
<comment type="caution">
    <text evidence="2">The sequence shown here is derived from an EMBL/GenBank/DDBJ whole genome shotgun (WGS) entry which is preliminary data.</text>
</comment>
<evidence type="ECO:0000313" key="2">
    <source>
        <dbReference type="EMBL" id="GMT32885.1"/>
    </source>
</evidence>
<feature type="signal peptide" evidence="1">
    <location>
        <begin position="1"/>
        <end position="24"/>
    </location>
</feature>
<organism evidence="2 4">
    <name type="scientific">Pristionchus fissidentatus</name>
    <dbReference type="NCBI Taxonomy" id="1538716"/>
    <lineage>
        <taxon>Eukaryota</taxon>
        <taxon>Metazoa</taxon>
        <taxon>Ecdysozoa</taxon>
        <taxon>Nematoda</taxon>
        <taxon>Chromadorea</taxon>
        <taxon>Rhabditida</taxon>
        <taxon>Rhabditina</taxon>
        <taxon>Diplogasteromorpha</taxon>
        <taxon>Diplogasteroidea</taxon>
        <taxon>Neodiplogasteridae</taxon>
        <taxon>Pristionchus</taxon>
    </lineage>
</organism>